<feature type="region of interest" description="Disordered" evidence="1">
    <location>
        <begin position="40"/>
        <end position="100"/>
    </location>
</feature>
<evidence type="ECO:0000313" key="2">
    <source>
        <dbReference type="EMBL" id="CAI5785497.1"/>
    </source>
</evidence>
<proteinExistence type="predicted"/>
<dbReference type="EMBL" id="OX395135">
    <property type="protein sequence ID" value="CAI5785497.1"/>
    <property type="molecule type" value="Genomic_DNA"/>
</dbReference>
<reference evidence="2" key="1">
    <citation type="submission" date="2022-12" db="EMBL/GenBank/DDBJ databases">
        <authorList>
            <person name="Alioto T."/>
            <person name="Alioto T."/>
            <person name="Gomez Garrido J."/>
        </authorList>
    </citation>
    <scope>NUCLEOTIDE SEQUENCE</scope>
</reference>
<evidence type="ECO:0000256" key="1">
    <source>
        <dbReference type="SAM" id="MobiDB-lite"/>
    </source>
</evidence>
<protein>
    <submittedName>
        <fullName evidence="2">Uncharacterized protein</fullName>
    </submittedName>
</protein>
<accession>A0AA35PI23</accession>
<dbReference type="AlphaFoldDB" id="A0AA35PI23"/>
<name>A0AA35PI23_9SAUR</name>
<gene>
    <name evidence="2" type="ORF">PODLI_1B019129</name>
</gene>
<sequence>MDARDMSRSRELSRVSPFLTVNGHNCHGAKTRYVVVTEQARRSSRARARATEAPKGPEPPCWLRSSRSPLTARPAPPSKPLAPRRRQGPVLACQNIQVEE</sequence>
<dbReference type="Proteomes" id="UP001178461">
    <property type="component" value="Chromosome 10"/>
</dbReference>
<organism evidence="2 3">
    <name type="scientific">Podarcis lilfordi</name>
    <name type="common">Lilford's wall lizard</name>
    <dbReference type="NCBI Taxonomy" id="74358"/>
    <lineage>
        <taxon>Eukaryota</taxon>
        <taxon>Metazoa</taxon>
        <taxon>Chordata</taxon>
        <taxon>Craniata</taxon>
        <taxon>Vertebrata</taxon>
        <taxon>Euteleostomi</taxon>
        <taxon>Lepidosauria</taxon>
        <taxon>Squamata</taxon>
        <taxon>Bifurcata</taxon>
        <taxon>Unidentata</taxon>
        <taxon>Episquamata</taxon>
        <taxon>Laterata</taxon>
        <taxon>Lacertibaenia</taxon>
        <taxon>Lacertidae</taxon>
        <taxon>Podarcis</taxon>
    </lineage>
</organism>
<keyword evidence="3" id="KW-1185">Reference proteome</keyword>
<evidence type="ECO:0000313" key="3">
    <source>
        <dbReference type="Proteomes" id="UP001178461"/>
    </source>
</evidence>